<feature type="domain" description="Cation/H+ exchanger transmembrane" evidence="10">
    <location>
        <begin position="65"/>
        <end position="129"/>
    </location>
</feature>
<comment type="caution">
    <text evidence="11">The sequence shown here is derived from an EMBL/GenBank/DDBJ whole genome shotgun (WGS) entry which is preliminary data.</text>
</comment>
<evidence type="ECO:0000256" key="8">
    <source>
        <dbReference type="ARBA" id="ARBA00023201"/>
    </source>
</evidence>
<evidence type="ECO:0000256" key="3">
    <source>
        <dbReference type="ARBA" id="ARBA00022692"/>
    </source>
</evidence>
<keyword evidence="5" id="KW-0915">Sodium</keyword>
<keyword evidence="7 9" id="KW-0472">Membrane</keyword>
<feature type="transmembrane region" description="Helical" evidence="9">
    <location>
        <begin position="77"/>
        <end position="98"/>
    </location>
</feature>
<organism evidence="11 12">
    <name type="scientific">Nannochloropsis gaditana</name>
    <dbReference type="NCBI Taxonomy" id="72520"/>
    <lineage>
        <taxon>Eukaryota</taxon>
        <taxon>Sar</taxon>
        <taxon>Stramenopiles</taxon>
        <taxon>Ochrophyta</taxon>
        <taxon>Eustigmatophyceae</taxon>
        <taxon>Eustigmatales</taxon>
        <taxon>Monodopsidaceae</taxon>
        <taxon>Nannochloropsis</taxon>
    </lineage>
</organism>
<evidence type="ECO:0000256" key="6">
    <source>
        <dbReference type="ARBA" id="ARBA00023065"/>
    </source>
</evidence>
<dbReference type="Proteomes" id="UP000019335">
    <property type="component" value="Unassembled WGS sequence"/>
</dbReference>
<dbReference type="Pfam" id="PF00999">
    <property type="entry name" value="Na_H_Exchanger"/>
    <property type="match status" value="1"/>
</dbReference>
<proteinExistence type="predicted"/>
<feature type="transmembrane region" description="Helical" evidence="9">
    <location>
        <begin position="50"/>
        <end position="70"/>
    </location>
</feature>
<reference evidence="11 12" key="1">
    <citation type="journal article" date="2014" name="Mol. Plant">
        <title>Chromosome Scale Genome Assembly and Transcriptome Profiling of Nannochloropsis gaditana in Nitrogen Depletion.</title>
        <authorList>
            <person name="Corteggiani Carpinelli E."/>
            <person name="Telatin A."/>
            <person name="Vitulo N."/>
            <person name="Forcato C."/>
            <person name="D'Angelo M."/>
            <person name="Schiavon R."/>
            <person name="Vezzi A."/>
            <person name="Giacometti G.M."/>
            <person name="Morosinotto T."/>
            <person name="Valle G."/>
        </authorList>
    </citation>
    <scope>NUCLEOTIDE SEQUENCE [LARGE SCALE GENOMIC DNA]</scope>
    <source>
        <strain evidence="11 12">B-31</strain>
    </source>
</reference>
<feature type="non-terminal residue" evidence="11">
    <location>
        <position position="135"/>
    </location>
</feature>
<evidence type="ECO:0000256" key="9">
    <source>
        <dbReference type="SAM" id="Phobius"/>
    </source>
</evidence>
<evidence type="ECO:0000256" key="7">
    <source>
        <dbReference type="ARBA" id="ARBA00023136"/>
    </source>
</evidence>
<keyword evidence="3 9" id="KW-0812">Transmembrane</keyword>
<keyword evidence="4 9" id="KW-1133">Transmembrane helix</keyword>
<evidence type="ECO:0000259" key="10">
    <source>
        <dbReference type="Pfam" id="PF00999"/>
    </source>
</evidence>
<dbReference type="GO" id="GO:0098719">
    <property type="term" value="P:sodium ion import across plasma membrane"/>
    <property type="evidence" value="ECO:0007669"/>
    <property type="project" value="TreeGrafter"/>
</dbReference>
<evidence type="ECO:0000256" key="1">
    <source>
        <dbReference type="ARBA" id="ARBA00004141"/>
    </source>
</evidence>
<dbReference type="EMBL" id="AZIL01003004">
    <property type="protein sequence ID" value="EWM20543.1"/>
    <property type="molecule type" value="Genomic_DNA"/>
</dbReference>
<protein>
    <submittedName>
        <fullName evidence="11">Cation/H+ exchanger, CPA1 family</fullName>
    </submittedName>
</protein>
<comment type="subcellular location">
    <subcellularLocation>
        <location evidence="1">Membrane</location>
        <topology evidence="1">Multi-pass membrane protein</topology>
    </subcellularLocation>
</comment>
<evidence type="ECO:0000313" key="12">
    <source>
        <dbReference type="Proteomes" id="UP000019335"/>
    </source>
</evidence>
<dbReference type="GO" id="GO:0015386">
    <property type="term" value="F:potassium:proton antiporter activity"/>
    <property type="evidence" value="ECO:0007669"/>
    <property type="project" value="TreeGrafter"/>
</dbReference>
<evidence type="ECO:0000313" key="11">
    <source>
        <dbReference type="EMBL" id="EWM20543.1"/>
    </source>
</evidence>
<dbReference type="InterPro" id="IPR006153">
    <property type="entry name" value="Cation/H_exchanger_TM"/>
</dbReference>
<dbReference type="GO" id="GO:0005886">
    <property type="term" value="C:plasma membrane"/>
    <property type="evidence" value="ECO:0007669"/>
    <property type="project" value="TreeGrafter"/>
</dbReference>
<keyword evidence="2" id="KW-0813">Transport</keyword>
<keyword evidence="8" id="KW-0739">Sodium transport</keyword>
<evidence type="ECO:0000256" key="4">
    <source>
        <dbReference type="ARBA" id="ARBA00022989"/>
    </source>
</evidence>
<keyword evidence="12" id="KW-1185">Reference proteome</keyword>
<accession>W7TAN1</accession>
<dbReference type="AlphaFoldDB" id="W7TAN1"/>
<evidence type="ECO:0000256" key="2">
    <source>
        <dbReference type="ARBA" id="ARBA00022448"/>
    </source>
</evidence>
<evidence type="ECO:0000256" key="5">
    <source>
        <dbReference type="ARBA" id="ARBA00023053"/>
    </source>
</evidence>
<dbReference type="GO" id="GO:0015385">
    <property type="term" value="F:sodium:proton antiporter activity"/>
    <property type="evidence" value="ECO:0007669"/>
    <property type="project" value="InterPro"/>
</dbReference>
<gene>
    <name evidence="11" type="ORF">Naga_101390g1</name>
</gene>
<dbReference type="PANTHER" id="PTHR10110:SF187">
    <property type="entry name" value="SODIUM_HYDROGEN EXCHANGER"/>
    <property type="match status" value="1"/>
</dbReference>
<dbReference type="PANTHER" id="PTHR10110">
    <property type="entry name" value="SODIUM/HYDROGEN EXCHANGER"/>
    <property type="match status" value="1"/>
</dbReference>
<sequence>MWLSFSHFSSLFDVGGCVTPLLGYTPEVSETAAGEEPTAPEEGVSHEFGALNTLLLVLVLGLCILSAYLVKAYKFYYLPESAAAILVGLLVGGLARAFSPTKDELDFLSFRPELFFFLFLPPIIFEAGREGGREG</sequence>
<dbReference type="InterPro" id="IPR018422">
    <property type="entry name" value="Cation/H_exchanger_CPA1"/>
</dbReference>
<dbReference type="GO" id="GO:0051453">
    <property type="term" value="P:regulation of intracellular pH"/>
    <property type="evidence" value="ECO:0007669"/>
    <property type="project" value="TreeGrafter"/>
</dbReference>
<keyword evidence="6" id="KW-0406">Ion transport</keyword>
<name>W7TAN1_9STRA</name>